<dbReference type="GO" id="GO:0005737">
    <property type="term" value="C:cytoplasm"/>
    <property type="evidence" value="ECO:0007669"/>
    <property type="project" value="TreeGrafter"/>
</dbReference>
<organism evidence="7 8">
    <name type="scientific">Streptomyces parvus</name>
    <dbReference type="NCBI Taxonomy" id="66428"/>
    <lineage>
        <taxon>Bacteria</taxon>
        <taxon>Bacillati</taxon>
        <taxon>Actinomycetota</taxon>
        <taxon>Actinomycetes</taxon>
        <taxon>Kitasatosporales</taxon>
        <taxon>Streptomycetaceae</taxon>
        <taxon>Streptomyces</taxon>
    </lineage>
</organism>
<feature type="region of interest" description="Disordered" evidence="5">
    <location>
        <begin position="1"/>
        <end position="40"/>
    </location>
</feature>
<dbReference type="GO" id="GO:0006633">
    <property type="term" value="P:fatty acid biosynthetic process"/>
    <property type="evidence" value="ECO:0007669"/>
    <property type="project" value="InterPro"/>
</dbReference>
<dbReference type="InterPro" id="IPR016039">
    <property type="entry name" value="Thiolase-like"/>
</dbReference>
<keyword evidence="1" id="KW-0596">Phosphopantetheine</keyword>
<evidence type="ECO:0000256" key="2">
    <source>
        <dbReference type="ARBA" id="ARBA00022553"/>
    </source>
</evidence>
<protein>
    <submittedName>
        <fullName evidence="7">Polyketide synthase</fullName>
    </submittedName>
</protein>
<keyword evidence="2" id="KW-0597">Phosphoprotein</keyword>
<dbReference type="InterPro" id="IPR014031">
    <property type="entry name" value="Ketoacyl_synth_C"/>
</dbReference>
<proteinExistence type="predicted"/>
<dbReference type="Gene3D" id="3.40.47.10">
    <property type="match status" value="1"/>
</dbReference>
<feature type="compositionally biased region" description="Low complexity" evidence="5">
    <location>
        <begin position="20"/>
        <end position="40"/>
    </location>
</feature>
<dbReference type="GO" id="GO:0004312">
    <property type="term" value="F:fatty acid synthase activity"/>
    <property type="evidence" value="ECO:0007669"/>
    <property type="project" value="TreeGrafter"/>
</dbReference>
<dbReference type="AlphaFoldDB" id="A0A7K3S4I7"/>
<feature type="non-terminal residue" evidence="7">
    <location>
        <position position="406"/>
    </location>
</feature>
<gene>
    <name evidence="7" type="ORF">G3I50_29155</name>
</gene>
<dbReference type="GO" id="GO:0004315">
    <property type="term" value="F:3-oxoacyl-[acyl-carrier-protein] synthase activity"/>
    <property type="evidence" value="ECO:0007669"/>
    <property type="project" value="InterPro"/>
</dbReference>
<dbReference type="SUPFAM" id="SSF53901">
    <property type="entry name" value="Thiolase-like"/>
    <property type="match status" value="1"/>
</dbReference>
<dbReference type="GO" id="GO:0005886">
    <property type="term" value="C:plasma membrane"/>
    <property type="evidence" value="ECO:0007669"/>
    <property type="project" value="TreeGrafter"/>
</dbReference>
<evidence type="ECO:0000256" key="5">
    <source>
        <dbReference type="SAM" id="MobiDB-lite"/>
    </source>
</evidence>
<dbReference type="InterPro" id="IPR020841">
    <property type="entry name" value="PKS_Beta-ketoAc_synthase_dom"/>
</dbReference>
<evidence type="ECO:0000259" key="6">
    <source>
        <dbReference type="PROSITE" id="PS52004"/>
    </source>
</evidence>
<feature type="non-terminal residue" evidence="7">
    <location>
        <position position="1"/>
    </location>
</feature>
<evidence type="ECO:0000256" key="4">
    <source>
        <dbReference type="ARBA" id="ARBA00023315"/>
    </source>
</evidence>
<keyword evidence="4" id="KW-0012">Acyltransferase</keyword>
<dbReference type="PROSITE" id="PS00606">
    <property type="entry name" value="KS3_1"/>
    <property type="match status" value="1"/>
</dbReference>
<dbReference type="Pfam" id="PF02801">
    <property type="entry name" value="Ketoacyl-synt_C"/>
    <property type="match status" value="1"/>
</dbReference>
<dbReference type="SMART" id="SM00825">
    <property type="entry name" value="PKS_KS"/>
    <property type="match status" value="1"/>
</dbReference>
<comment type="caution">
    <text evidence="7">The sequence shown here is derived from an EMBL/GenBank/DDBJ whole genome shotgun (WGS) entry which is preliminary data.</text>
</comment>
<dbReference type="PANTHER" id="PTHR43775">
    <property type="entry name" value="FATTY ACID SYNTHASE"/>
    <property type="match status" value="1"/>
</dbReference>
<dbReference type="GO" id="GO:0071770">
    <property type="term" value="P:DIM/DIP cell wall layer assembly"/>
    <property type="evidence" value="ECO:0007669"/>
    <property type="project" value="TreeGrafter"/>
</dbReference>
<dbReference type="InterPro" id="IPR018201">
    <property type="entry name" value="Ketoacyl_synth_AS"/>
</dbReference>
<evidence type="ECO:0000256" key="3">
    <source>
        <dbReference type="ARBA" id="ARBA00022679"/>
    </source>
</evidence>
<evidence type="ECO:0000256" key="1">
    <source>
        <dbReference type="ARBA" id="ARBA00022450"/>
    </source>
</evidence>
<dbReference type="InterPro" id="IPR050091">
    <property type="entry name" value="PKS_NRPS_Biosynth_Enz"/>
</dbReference>
<dbReference type="Pfam" id="PF00109">
    <property type="entry name" value="ketoacyl-synt"/>
    <property type="match status" value="1"/>
</dbReference>
<reference evidence="7 8" key="1">
    <citation type="submission" date="2020-01" db="EMBL/GenBank/DDBJ databases">
        <title>Insect and environment-associated Actinomycetes.</title>
        <authorList>
            <person name="Currrie C."/>
            <person name="Chevrette M."/>
            <person name="Carlson C."/>
            <person name="Stubbendieck R."/>
            <person name="Wendt-Pienkowski E."/>
        </authorList>
    </citation>
    <scope>NUCLEOTIDE SEQUENCE [LARGE SCALE GENOMIC DNA]</scope>
    <source>
        <strain evidence="7 8">SID7590</strain>
    </source>
</reference>
<accession>A0A7K3S4I7</accession>
<dbReference type="CDD" id="cd00833">
    <property type="entry name" value="PKS"/>
    <property type="match status" value="1"/>
</dbReference>
<sequence>LHGDPDAITALLPTVPPAATPATATPATADSSASDAPAPAPDSRAIAIIGLAGRYPGAPDLDTFWRNLTEGADSIVEVPADRWDHSAYYSDDKNAEGRTYSRWGGFLGGVDRFHPSFFGISRKEAERMDPQERLFLTTSWHALENAGYPARTPATRDTGVFVGVMWNHYQLLADRAGGVAPTAMHAAVANRVSYTLDLHGPSMAVDTACSSSLTALHLACESIRRGECELALAGGVNVSVHPQKYLQLAQGQFLSADGRCRSFGEDGSGYVPGEGVGAVVLKPLARARADGDHIHGVIRATVLNHTGRTSGFTVPSPAAQGELIRAALDRAGWDPATVGCVEAHGTGTALGDPIEVEGLRQAFADGRAAEGSVALGSVKSNIGHLESAAGVAGLTKVLLQLRHGEL</sequence>
<name>A0A7K3S4I7_9ACTN</name>
<evidence type="ECO:0000313" key="7">
    <source>
        <dbReference type="EMBL" id="NEC22279.1"/>
    </source>
</evidence>
<evidence type="ECO:0000313" key="8">
    <source>
        <dbReference type="Proteomes" id="UP000469670"/>
    </source>
</evidence>
<dbReference type="Proteomes" id="UP000469670">
    <property type="component" value="Unassembled WGS sequence"/>
</dbReference>
<dbReference type="RefSeq" id="WP_164206709.1">
    <property type="nucleotide sequence ID" value="NZ_JAAGMP010001276.1"/>
</dbReference>
<dbReference type="PANTHER" id="PTHR43775:SF37">
    <property type="entry name" value="SI:DKEY-61P9.11"/>
    <property type="match status" value="1"/>
</dbReference>
<dbReference type="EMBL" id="JAAGMP010001276">
    <property type="protein sequence ID" value="NEC22279.1"/>
    <property type="molecule type" value="Genomic_DNA"/>
</dbReference>
<dbReference type="PROSITE" id="PS52004">
    <property type="entry name" value="KS3_2"/>
    <property type="match status" value="1"/>
</dbReference>
<feature type="domain" description="Ketosynthase family 3 (KS3)" evidence="6">
    <location>
        <begin position="43"/>
        <end position="406"/>
    </location>
</feature>
<keyword evidence="3" id="KW-0808">Transferase</keyword>
<dbReference type="InterPro" id="IPR014030">
    <property type="entry name" value="Ketoacyl_synth_N"/>
</dbReference>